<name>A0ABS5H0D9_9BURK</name>
<feature type="coiled-coil region" evidence="3">
    <location>
        <begin position="377"/>
        <end position="404"/>
    </location>
</feature>
<dbReference type="PROSITE" id="PS50887">
    <property type="entry name" value="GGDEF"/>
    <property type="match status" value="1"/>
</dbReference>
<keyword evidence="7" id="KW-0808">Transferase</keyword>
<evidence type="ECO:0000256" key="2">
    <source>
        <dbReference type="ARBA" id="ARBA00034247"/>
    </source>
</evidence>
<dbReference type="EC" id="2.7.7.65" evidence="1"/>
<dbReference type="InterPro" id="IPR003660">
    <property type="entry name" value="HAMP_dom"/>
</dbReference>
<dbReference type="EMBL" id="JAGSPK010000002">
    <property type="protein sequence ID" value="MBR7792181.1"/>
    <property type="molecule type" value="Genomic_DNA"/>
</dbReference>
<sequence>MKLKPPPLHTIIASSFITLVFLLGFPTYIYITKIHTEQLINDRGMMLRALARGTATILAKNMRERRREVELLAQTPLFVRAPLDSNDFDASLSRLHQSYAHYSWIGLVDIKGKVLHATNNNLTGQNVSSRPWFQHSQQGTYVGDLHEAAMLAELLRNKIHEWPIRFIDFAAPVYDEKGQLRAILGAHAHWRWASEAIREVMPEDANKRKIEIFIVNSNNEIIYPDHPEKIPGAPVAPKKYKTDESSFHNWGGNEFYLTTVASVSEPVVGNKWPLNWKVMVRQPRDQVISEVNSLQRSITLGVAAAAVVFVLLAWMLGDYISRPIIQLSKLAKKVSDGDDKIQFNISANSKELKELNSAMEDMAATLLTRKHALEDANKDLQSIVAERTAKLEAANQELRQLARRDTLTGLPNRLAANERLLHEFDRMTRSKEQYAVLMIDIDFFKKVNDTYGHATGDVVLTHVANQIQASLRKTDFAGRVGGEEFLIILPKTNQENAVSIAEKIRRNIKMSHVEPVGYISVSIGVAMAEPEQESAPIAVDQADKRLYAAKQAGRDRVVSV</sequence>
<keyword evidence="4" id="KW-1133">Transmembrane helix</keyword>
<dbReference type="PROSITE" id="PS50885">
    <property type="entry name" value="HAMP"/>
    <property type="match status" value="1"/>
</dbReference>
<keyword evidence="7" id="KW-0548">Nucleotidyltransferase</keyword>
<dbReference type="Pfam" id="PF00990">
    <property type="entry name" value="GGDEF"/>
    <property type="match status" value="1"/>
</dbReference>
<dbReference type="PANTHER" id="PTHR45138">
    <property type="entry name" value="REGULATORY COMPONENTS OF SENSORY TRANSDUCTION SYSTEM"/>
    <property type="match status" value="1"/>
</dbReference>
<dbReference type="InterPro" id="IPR029787">
    <property type="entry name" value="Nucleotide_cyclase"/>
</dbReference>
<evidence type="ECO:0000259" key="5">
    <source>
        <dbReference type="PROSITE" id="PS50885"/>
    </source>
</evidence>
<dbReference type="SUPFAM" id="SSF158472">
    <property type="entry name" value="HAMP domain-like"/>
    <property type="match status" value="1"/>
</dbReference>
<comment type="catalytic activity">
    <reaction evidence="2">
        <text>2 GTP = 3',3'-c-di-GMP + 2 diphosphate</text>
        <dbReference type="Rhea" id="RHEA:24898"/>
        <dbReference type="ChEBI" id="CHEBI:33019"/>
        <dbReference type="ChEBI" id="CHEBI:37565"/>
        <dbReference type="ChEBI" id="CHEBI:58805"/>
        <dbReference type="EC" id="2.7.7.65"/>
    </reaction>
</comment>
<dbReference type="Proteomes" id="UP000682982">
    <property type="component" value="Unassembled WGS sequence"/>
</dbReference>
<dbReference type="CDD" id="cd12914">
    <property type="entry name" value="PDC1_DGC_like"/>
    <property type="match status" value="1"/>
</dbReference>
<dbReference type="InterPro" id="IPR000160">
    <property type="entry name" value="GGDEF_dom"/>
</dbReference>
<keyword evidence="4" id="KW-0812">Transmembrane</keyword>
<dbReference type="Gene3D" id="3.30.450.20">
    <property type="entry name" value="PAS domain"/>
    <property type="match status" value="1"/>
</dbReference>
<keyword evidence="4" id="KW-0472">Membrane</keyword>
<gene>
    <name evidence="7" type="ORF">KDM87_06185</name>
</gene>
<comment type="caution">
    <text evidence="7">The sequence shown here is derived from an EMBL/GenBank/DDBJ whole genome shotgun (WGS) entry which is preliminary data.</text>
</comment>
<protein>
    <recommendedName>
        <fullName evidence="1">diguanylate cyclase</fullName>
        <ecNumber evidence="1">2.7.7.65</ecNumber>
    </recommendedName>
</protein>
<dbReference type="NCBIfam" id="TIGR00254">
    <property type="entry name" value="GGDEF"/>
    <property type="match status" value="1"/>
</dbReference>
<dbReference type="RefSeq" id="WP_212678257.1">
    <property type="nucleotide sequence ID" value="NZ_JAGSPK010000002.1"/>
</dbReference>
<evidence type="ECO:0000256" key="1">
    <source>
        <dbReference type="ARBA" id="ARBA00012528"/>
    </source>
</evidence>
<keyword evidence="8" id="KW-1185">Reference proteome</keyword>
<dbReference type="CDD" id="cd01949">
    <property type="entry name" value="GGDEF"/>
    <property type="match status" value="1"/>
</dbReference>
<dbReference type="InterPro" id="IPR050469">
    <property type="entry name" value="Diguanylate_Cyclase"/>
</dbReference>
<accession>A0ABS5H0D9</accession>
<evidence type="ECO:0000256" key="3">
    <source>
        <dbReference type="SAM" id="Coils"/>
    </source>
</evidence>
<feature type="transmembrane region" description="Helical" evidence="4">
    <location>
        <begin position="12"/>
        <end position="31"/>
    </location>
</feature>
<evidence type="ECO:0000256" key="4">
    <source>
        <dbReference type="SAM" id="Phobius"/>
    </source>
</evidence>
<dbReference type="SMART" id="SM00267">
    <property type="entry name" value="GGDEF"/>
    <property type="match status" value="1"/>
</dbReference>
<evidence type="ECO:0000313" key="7">
    <source>
        <dbReference type="EMBL" id="MBR7792181.1"/>
    </source>
</evidence>
<dbReference type="GO" id="GO:0052621">
    <property type="term" value="F:diguanylate cyclase activity"/>
    <property type="evidence" value="ECO:0007669"/>
    <property type="project" value="UniProtKB-EC"/>
</dbReference>
<dbReference type="Gene3D" id="3.30.70.270">
    <property type="match status" value="1"/>
</dbReference>
<keyword evidence="3" id="KW-0175">Coiled coil</keyword>
<feature type="domain" description="GGDEF" evidence="6">
    <location>
        <begin position="432"/>
        <end position="560"/>
    </location>
</feature>
<evidence type="ECO:0000259" key="6">
    <source>
        <dbReference type="PROSITE" id="PS50887"/>
    </source>
</evidence>
<proteinExistence type="predicted"/>
<organism evidence="7 8">
    <name type="scientific">Undibacterium rivi</name>
    <dbReference type="NCBI Taxonomy" id="2828729"/>
    <lineage>
        <taxon>Bacteria</taxon>
        <taxon>Pseudomonadati</taxon>
        <taxon>Pseudomonadota</taxon>
        <taxon>Betaproteobacteria</taxon>
        <taxon>Burkholderiales</taxon>
        <taxon>Oxalobacteraceae</taxon>
        <taxon>Undibacterium</taxon>
    </lineage>
</organism>
<feature type="transmembrane region" description="Helical" evidence="4">
    <location>
        <begin position="298"/>
        <end position="317"/>
    </location>
</feature>
<dbReference type="Gene3D" id="6.10.340.10">
    <property type="match status" value="1"/>
</dbReference>
<feature type="domain" description="HAMP" evidence="5">
    <location>
        <begin position="318"/>
        <end position="371"/>
    </location>
</feature>
<dbReference type="CDD" id="cd06225">
    <property type="entry name" value="HAMP"/>
    <property type="match status" value="1"/>
</dbReference>
<dbReference type="InterPro" id="IPR043128">
    <property type="entry name" value="Rev_trsase/Diguanyl_cyclase"/>
</dbReference>
<dbReference type="PANTHER" id="PTHR45138:SF9">
    <property type="entry name" value="DIGUANYLATE CYCLASE DGCM-RELATED"/>
    <property type="match status" value="1"/>
</dbReference>
<reference evidence="7 8" key="1">
    <citation type="submission" date="2021-04" db="EMBL/GenBank/DDBJ databases">
        <title>novel species isolated from subtropical streams in China.</title>
        <authorList>
            <person name="Lu H."/>
        </authorList>
    </citation>
    <scope>NUCLEOTIDE SEQUENCE [LARGE SCALE GENOMIC DNA]</scope>
    <source>
        <strain evidence="7 8">FT147W</strain>
    </source>
</reference>
<dbReference type="SUPFAM" id="SSF55073">
    <property type="entry name" value="Nucleotide cyclase"/>
    <property type="match status" value="1"/>
</dbReference>
<evidence type="ECO:0000313" key="8">
    <source>
        <dbReference type="Proteomes" id="UP000682982"/>
    </source>
</evidence>